<evidence type="ECO:0000313" key="2">
    <source>
        <dbReference type="EMBL" id="PJC23719.1"/>
    </source>
</evidence>
<organism evidence="2 3">
    <name type="scientific">candidate division WWE3 bacterium CG_4_9_14_0_2_um_filter_35_11</name>
    <dbReference type="NCBI Taxonomy" id="1975077"/>
    <lineage>
        <taxon>Bacteria</taxon>
        <taxon>Katanobacteria</taxon>
    </lineage>
</organism>
<keyword evidence="1" id="KW-0812">Transmembrane</keyword>
<evidence type="ECO:0000256" key="1">
    <source>
        <dbReference type="SAM" id="Phobius"/>
    </source>
</evidence>
<dbReference type="Proteomes" id="UP000229756">
    <property type="component" value="Unassembled WGS sequence"/>
</dbReference>
<gene>
    <name evidence="2" type="ORF">CO058_02040</name>
</gene>
<evidence type="ECO:0000313" key="3">
    <source>
        <dbReference type="Proteomes" id="UP000229756"/>
    </source>
</evidence>
<reference evidence="3" key="1">
    <citation type="submission" date="2017-09" db="EMBL/GenBank/DDBJ databases">
        <title>Depth-based differentiation of microbial function through sediment-hosted aquifers and enrichment of novel symbionts in the deep terrestrial subsurface.</title>
        <authorList>
            <person name="Probst A.J."/>
            <person name="Ladd B."/>
            <person name="Jarett J.K."/>
            <person name="Geller-Mcgrath D.E."/>
            <person name="Sieber C.M.K."/>
            <person name="Emerson J.B."/>
            <person name="Anantharaman K."/>
            <person name="Thomas B.C."/>
            <person name="Malmstrom R."/>
            <person name="Stieglmeier M."/>
            <person name="Klingl A."/>
            <person name="Woyke T."/>
            <person name="Ryan C.M."/>
            <person name="Banfield J.F."/>
        </authorList>
    </citation>
    <scope>NUCLEOTIDE SEQUENCE [LARGE SCALE GENOMIC DNA]</scope>
</reference>
<keyword evidence="1" id="KW-1133">Transmembrane helix</keyword>
<comment type="caution">
    <text evidence="2">The sequence shown here is derived from an EMBL/GenBank/DDBJ whole genome shotgun (WGS) entry which is preliminary data.</text>
</comment>
<accession>A0A2M8ELV7</accession>
<dbReference type="AlphaFoldDB" id="A0A2M8ELV7"/>
<protein>
    <recommendedName>
        <fullName evidence="4">Type II secretion system protein GspI C-terminal domain-containing protein</fullName>
    </recommendedName>
</protein>
<proteinExistence type="predicted"/>
<keyword evidence="1" id="KW-0472">Membrane</keyword>
<name>A0A2M8ELV7_UNCKA</name>
<evidence type="ECO:0008006" key="4">
    <source>
        <dbReference type="Google" id="ProtNLM"/>
    </source>
</evidence>
<sequence length="159" mass="17755">MLINFDMKTRNLKAFSIIELLIAMTVFLLIAIPVRSVVSLGYRNISYDNAYMKAVFYAEEGIEAARFIRAASWGNLDSGTYGIDLTNDGWDLVEDPQTENGYTRSLIISDVFRDGSGNISDTSGMADPNTKKVESKVSWSWLSLQNKEVSFVVYLTNGN</sequence>
<feature type="transmembrane region" description="Helical" evidence="1">
    <location>
        <begin position="12"/>
        <end position="34"/>
    </location>
</feature>
<dbReference type="EMBL" id="PFSJ01000016">
    <property type="protein sequence ID" value="PJC23719.1"/>
    <property type="molecule type" value="Genomic_DNA"/>
</dbReference>